<dbReference type="Proteomes" id="UP000054018">
    <property type="component" value="Unassembled WGS sequence"/>
</dbReference>
<evidence type="ECO:0000313" key="2">
    <source>
        <dbReference type="EMBL" id="KIK11193.1"/>
    </source>
</evidence>
<sequence>MINRTQFYWHTHKDLRLISSVVLGEYRDECEGIHPLTIERYYGVHGRERVRRNGQTGAGHPPDEEPDADDEETVVDRHDDILRRLEADLLEQVRHEAVEVPGKGSPFACVEDEVEFWSLLDHVILEDIIPTGYGLLAGEGDDSTIELIPIGRRGARSVAVSLTEPVWARRAKTWCQALAVLTLFDAGGLL</sequence>
<protein>
    <submittedName>
        <fullName evidence="2">Uncharacterized protein</fullName>
    </submittedName>
</protein>
<evidence type="ECO:0000256" key="1">
    <source>
        <dbReference type="SAM" id="MobiDB-lite"/>
    </source>
</evidence>
<dbReference type="EMBL" id="KN834280">
    <property type="protein sequence ID" value="KIK11193.1"/>
    <property type="molecule type" value="Genomic_DNA"/>
</dbReference>
<reference evidence="2 3" key="1">
    <citation type="submission" date="2014-04" db="EMBL/GenBank/DDBJ databases">
        <authorList>
            <consortium name="DOE Joint Genome Institute"/>
            <person name="Kuo A."/>
            <person name="Kohler A."/>
            <person name="Costa M.D."/>
            <person name="Nagy L.G."/>
            <person name="Floudas D."/>
            <person name="Copeland A."/>
            <person name="Barry K.W."/>
            <person name="Cichocki N."/>
            <person name="Veneault-Fourrey C."/>
            <person name="LaButti K."/>
            <person name="Lindquist E.A."/>
            <person name="Lipzen A."/>
            <person name="Lundell T."/>
            <person name="Morin E."/>
            <person name="Murat C."/>
            <person name="Sun H."/>
            <person name="Tunlid A."/>
            <person name="Henrissat B."/>
            <person name="Grigoriev I.V."/>
            <person name="Hibbett D.S."/>
            <person name="Martin F."/>
            <person name="Nordberg H.P."/>
            <person name="Cantor M.N."/>
            <person name="Hua S.X."/>
        </authorList>
    </citation>
    <scope>NUCLEOTIDE SEQUENCE [LARGE SCALE GENOMIC DNA]</scope>
    <source>
        <strain evidence="2 3">441</strain>
    </source>
</reference>
<gene>
    <name evidence="2" type="ORF">PISMIDRAFT_123142</name>
</gene>
<keyword evidence="3" id="KW-1185">Reference proteome</keyword>
<accession>A0A0C9YTH1</accession>
<organism evidence="2 3">
    <name type="scientific">Pisolithus microcarpus 441</name>
    <dbReference type="NCBI Taxonomy" id="765257"/>
    <lineage>
        <taxon>Eukaryota</taxon>
        <taxon>Fungi</taxon>
        <taxon>Dikarya</taxon>
        <taxon>Basidiomycota</taxon>
        <taxon>Agaricomycotina</taxon>
        <taxon>Agaricomycetes</taxon>
        <taxon>Agaricomycetidae</taxon>
        <taxon>Boletales</taxon>
        <taxon>Sclerodermatineae</taxon>
        <taxon>Pisolithaceae</taxon>
        <taxon>Pisolithus</taxon>
    </lineage>
</organism>
<feature type="region of interest" description="Disordered" evidence="1">
    <location>
        <begin position="52"/>
        <end position="73"/>
    </location>
</feature>
<dbReference type="STRING" id="765257.A0A0C9YTH1"/>
<dbReference type="AlphaFoldDB" id="A0A0C9YTH1"/>
<name>A0A0C9YTH1_9AGAM</name>
<dbReference type="HOGENOM" id="CLU_092517_0_0_1"/>
<proteinExistence type="predicted"/>
<dbReference type="OrthoDB" id="3353107at2759"/>
<reference evidence="3" key="2">
    <citation type="submission" date="2015-01" db="EMBL/GenBank/DDBJ databases">
        <title>Evolutionary Origins and Diversification of the Mycorrhizal Mutualists.</title>
        <authorList>
            <consortium name="DOE Joint Genome Institute"/>
            <consortium name="Mycorrhizal Genomics Consortium"/>
            <person name="Kohler A."/>
            <person name="Kuo A."/>
            <person name="Nagy L.G."/>
            <person name="Floudas D."/>
            <person name="Copeland A."/>
            <person name="Barry K.W."/>
            <person name="Cichocki N."/>
            <person name="Veneault-Fourrey C."/>
            <person name="LaButti K."/>
            <person name="Lindquist E.A."/>
            <person name="Lipzen A."/>
            <person name="Lundell T."/>
            <person name="Morin E."/>
            <person name="Murat C."/>
            <person name="Riley R."/>
            <person name="Ohm R."/>
            <person name="Sun H."/>
            <person name="Tunlid A."/>
            <person name="Henrissat B."/>
            <person name="Grigoriev I.V."/>
            <person name="Hibbett D.S."/>
            <person name="Martin F."/>
        </authorList>
    </citation>
    <scope>NUCLEOTIDE SEQUENCE [LARGE SCALE GENOMIC DNA]</scope>
    <source>
        <strain evidence="3">441</strain>
    </source>
</reference>
<evidence type="ECO:0000313" key="3">
    <source>
        <dbReference type="Proteomes" id="UP000054018"/>
    </source>
</evidence>
<feature type="compositionally biased region" description="Acidic residues" evidence="1">
    <location>
        <begin position="64"/>
        <end position="73"/>
    </location>
</feature>